<dbReference type="InterPro" id="IPR029016">
    <property type="entry name" value="GAF-like_dom_sf"/>
</dbReference>
<proteinExistence type="predicted"/>
<dbReference type="InterPro" id="IPR027417">
    <property type="entry name" value="P-loop_NTPase"/>
</dbReference>
<dbReference type="InterPro" id="IPR041664">
    <property type="entry name" value="AAA_16"/>
</dbReference>
<dbReference type="SUPFAM" id="SSF56112">
    <property type="entry name" value="Protein kinase-like (PK-like)"/>
    <property type="match status" value="1"/>
</dbReference>
<dbReference type="PRINTS" id="PR00344">
    <property type="entry name" value="BCTRLSENSOR"/>
</dbReference>
<protein>
    <recommendedName>
        <fullName evidence="2">histidine kinase</fullName>
        <ecNumber evidence="2">2.7.13.3</ecNumber>
    </recommendedName>
</protein>
<reference evidence="8" key="1">
    <citation type="submission" date="2022-08" db="EMBL/GenBank/DDBJ databases">
        <title>Microvirga terrae sp. nov., isolated from soil.</title>
        <authorList>
            <person name="Kim K.H."/>
            <person name="Seo Y.L."/>
            <person name="Kim J.M."/>
            <person name="Lee J.K."/>
            <person name="Han D.M."/>
            <person name="Jeon C.O."/>
        </authorList>
    </citation>
    <scope>NUCLEOTIDE SEQUENCE</scope>
    <source>
        <strain evidence="8">R24</strain>
        <plasmid evidence="8">pR24_1</plasmid>
    </source>
</reference>
<keyword evidence="8" id="KW-0614">Plasmid</keyword>
<dbReference type="PROSITE" id="PS50011">
    <property type="entry name" value="PROTEIN_KINASE_DOM"/>
    <property type="match status" value="1"/>
</dbReference>
<dbReference type="SMART" id="SM00091">
    <property type="entry name" value="PAS"/>
    <property type="match status" value="1"/>
</dbReference>
<dbReference type="InterPro" id="IPR003661">
    <property type="entry name" value="HisK_dim/P_dom"/>
</dbReference>
<dbReference type="Pfam" id="PF01590">
    <property type="entry name" value="GAF"/>
    <property type="match status" value="1"/>
</dbReference>
<dbReference type="InterPro" id="IPR000014">
    <property type="entry name" value="PAS"/>
</dbReference>
<evidence type="ECO:0000259" key="7">
    <source>
        <dbReference type="PROSITE" id="PS50112"/>
    </source>
</evidence>
<dbReference type="Gene3D" id="3.40.50.300">
    <property type="entry name" value="P-loop containing nucleotide triphosphate hydrolases"/>
    <property type="match status" value="1"/>
</dbReference>
<dbReference type="Gene3D" id="3.30.565.10">
    <property type="entry name" value="Histidine kinase-like ATPase, C-terminal domain"/>
    <property type="match status" value="1"/>
</dbReference>
<evidence type="ECO:0000259" key="5">
    <source>
        <dbReference type="PROSITE" id="PS50011"/>
    </source>
</evidence>
<feature type="domain" description="PAS" evidence="7">
    <location>
        <begin position="1469"/>
        <end position="1524"/>
    </location>
</feature>
<dbReference type="PANTHER" id="PTHR43642:SF1">
    <property type="entry name" value="HYBRID SIGNAL TRANSDUCTION HISTIDINE KINASE G"/>
    <property type="match status" value="1"/>
</dbReference>
<geneLocation type="plasmid" evidence="8 9">
    <name>pR24_1</name>
</geneLocation>
<dbReference type="CDD" id="cd14014">
    <property type="entry name" value="STKc_PknB_like"/>
    <property type="match status" value="1"/>
</dbReference>
<dbReference type="SUPFAM" id="SSF47384">
    <property type="entry name" value="Homodimeric domain of signal transducing histidine kinase"/>
    <property type="match status" value="1"/>
</dbReference>
<evidence type="ECO:0000256" key="2">
    <source>
        <dbReference type="ARBA" id="ARBA00012438"/>
    </source>
</evidence>
<dbReference type="SUPFAM" id="SSF55785">
    <property type="entry name" value="PYP-like sensor domain (PAS domain)"/>
    <property type="match status" value="1"/>
</dbReference>
<evidence type="ECO:0000313" key="9">
    <source>
        <dbReference type="Proteomes" id="UP001017257"/>
    </source>
</evidence>
<feature type="domain" description="Histidine kinase" evidence="6">
    <location>
        <begin position="1620"/>
        <end position="1836"/>
    </location>
</feature>
<keyword evidence="4" id="KW-0175">Coiled coil</keyword>
<accession>A0ABY5S287</accession>
<dbReference type="SUPFAM" id="SSF55781">
    <property type="entry name" value="GAF domain-like"/>
    <property type="match status" value="1"/>
</dbReference>
<dbReference type="SMART" id="SM00388">
    <property type="entry name" value="HisKA"/>
    <property type="match status" value="1"/>
</dbReference>
<feature type="coiled-coil region" evidence="4">
    <location>
        <begin position="1584"/>
        <end position="1611"/>
    </location>
</feature>
<keyword evidence="9" id="KW-1185">Reference proteome</keyword>
<dbReference type="EMBL" id="CP102846">
    <property type="protein sequence ID" value="UVF22527.1"/>
    <property type="molecule type" value="Genomic_DNA"/>
</dbReference>
<dbReference type="Pfam" id="PF00069">
    <property type="entry name" value="Pkinase"/>
    <property type="match status" value="1"/>
</dbReference>
<dbReference type="InterPro" id="IPR011009">
    <property type="entry name" value="Kinase-like_dom_sf"/>
</dbReference>
<dbReference type="SMART" id="SM00387">
    <property type="entry name" value="HATPase_c"/>
    <property type="match status" value="1"/>
</dbReference>
<dbReference type="PROSITE" id="PS50109">
    <property type="entry name" value="HIS_KIN"/>
    <property type="match status" value="1"/>
</dbReference>
<dbReference type="RefSeq" id="WP_259061015.1">
    <property type="nucleotide sequence ID" value="NZ_CP102846.1"/>
</dbReference>
<dbReference type="Pfam" id="PF13426">
    <property type="entry name" value="PAS_9"/>
    <property type="match status" value="1"/>
</dbReference>
<feature type="domain" description="Protein kinase" evidence="5">
    <location>
        <begin position="4"/>
        <end position="278"/>
    </location>
</feature>
<keyword evidence="3" id="KW-0597">Phosphoprotein</keyword>
<dbReference type="InterPro" id="IPR004358">
    <property type="entry name" value="Sig_transdc_His_kin-like_C"/>
</dbReference>
<dbReference type="Gene3D" id="3.30.450.40">
    <property type="match status" value="1"/>
</dbReference>
<dbReference type="SMART" id="SM00220">
    <property type="entry name" value="S_TKc"/>
    <property type="match status" value="1"/>
</dbReference>
<dbReference type="PROSITE" id="PS50112">
    <property type="entry name" value="PAS"/>
    <property type="match status" value="1"/>
</dbReference>
<dbReference type="Pfam" id="PF13191">
    <property type="entry name" value="AAA_16"/>
    <property type="match status" value="1"/>
</dbReference>
<dbReference type="InterPro" id="IPR000719">
    <property type="entry name" value="Prot_kinase_dom"/>
</dbReference>
<sequence>MDPSLQVKGEGTETFQVLWQDGERALCRQRSNPDQTAVLVVVPATEYPSPASLERLAHSFSLKDELDAAWALRPLALKRERGRTILVLEDPGGEPLARRLGSPLEIGQFLSLAIGIATALGQLHQRGLIHKDLKPAHILVGCPDGQVRLTGFGIASRLARERQTPEPPETIAGTLAYMAPEQTGRMNRSIDSRSDLYALGVIFYEMLTGTLPFVAADPMEWIHCHIARQPDPPNLRNAAVPAQLSAIVLKLLAKTADDRYQTAAGLIADLRRCLDEWKAVGRVQPFPLGTQDASDRLLIPEHLYGRENEIETLIATFDRVAANGAVELVLVSGYSGIGKSSVVNELHKVLIPPRGMFAAGKFDQYKRDIPYATLTQAFQGLVRPLLAKSDVELATWRDALIEALAPNARLMTDLIPELRLIIGEQPPVPELEPQQAQHRFQLVFRRFIAVFAQPEHPLALFLDDLQWLDAATLDLLEDVLTRGDLHNLMLIGAYRDNEVDAAHPLRRRLEAIKRAGGRIHELALAPLARRHIERLLAHTLHCEAQHATPLAELVYEKTEGNPFFVMQFLSSLFEEGLLWFDHAGSRWSWNLELIHAKRYTDNVVDLMVAKLARLPAETQQALPQLACLGNVAEAAILTVVLQMSEEQVHAALWSAVRQQLIERQDNRYRFIHDRVQEAAYSLIPAAQRAQVHLRIGRLLVARIPAATLDEAIFEIVNQLNRGAKLMTAREEREQLAEYNLRAALRAKSSVAYASALSYLAAGRQLLGGDAWERRHELCFALAMNQAECEFLTGQLPAAEQHLLTLSERATTAVEQASVACLQLDVYTFLDQNSRAVDVCLDYLRGVGITWTAAPTDGEVQAEYERIWTTLGERSIETLIDLPLMTDPASLATAEVLSKLFSTAAFTAPNLASLTICKAISLSLERGVCDASCLSYVLLGRIAGPRFNNYEAGWRFGQLGYQFVERRGLKRFEASTFLCFSIFVIGWMRHIRTASDLVRRAFEVANRVGDLTYGAYTRNILASDLLFAGEALPDAQREIEQGLEYARNAQFPLVVEFLTTQLALVRTLRGVTPTFGSFNDVEYDEHLTEKRFGTNPELGIAACFYWIRKLQARYLAGDYATALHAATNAYQLLSTTSSLIEEAEYHFYSGLAHVARCDTVSGSDREAYIAAIRLHHVQLQKWAEIGPDNFEHRAALLGAELARISGDDADAMRGYELALRSARQNGFIHNEALTHELASRFYAARGFDNFAQLYWRNARSGYQQWGAEGKVRHLEAMYPHLRAEEPAPATTIAAPVEHLDLSTVIKVSQAVSGEIVLDKLLETLVRTALEQAGAERGVLILTHGAEQHVAAEATTRGDQVSVCLRDEPVSPDRLPGAVLHYALRTRESVVLDDAAQSSFAADAYIRQHQVRSVLCLPLLNQAKVIGLLYLENNLTPRVFAPARIPVLKLLASQAAVSLENTRLYKDLAEREARIRRLVDADVIGIVIWDLDGRLLDANDAFLRMVQYTREDVAAGMRWFDMTPPEWQEAHVLEEAEELKTTGMMKAREKEFFRRDGSRVPVLIGAACFDEPPDQGVAYILDLSERKRAEAEARESERRYREVQLELAHANRVTTMGQLTGSIAHEVNQPIAATVISAQAALRWLGRQPPDLDEVRQLLAQIVKNGARAGEVIHRIRALIKKAPAQQDVLAINGPIREVIELTRTEAMKSRVSVTAELAENLPLICGDRVQLQQVMLNLIVNAIEALSGVHEGAREVVIRTEQDGAGDVLVSVRDTGPGLDAQGIEQVFEAFYTTKASGMGMGLSICRSIIEAHGGRLWASPNEPRGARLQFTLPPWQEDVAAENRASRPAARHRHLNGLS</sequence>
<evidence type="ECO:0000313" key="8">
    <source>
        <dbReference type="EMBL" id="UVF22527.1"/>
    </source>
</evidence>
<dbReference type="InterPro" id="IPR053159">
    <property type="entry name" value="Hybrid_Histidine_Kinase"/>
</dbReference>
<dbReference type="CDD" id="cd00082">
    <property type="entry name" value="HisKA"/>
    <property type="match status" value="1"/>
</dbReference>
<dbReference type="Gene3D" id="1.10.287.130">
    <property type="match status" value="1"/>
</dbReference>
<dbReference type="SUPFAM" id="SSF52540">
    <property type="entry name" value="P-loop containing nucleoside triphosphate hydrolases"/>
    <property type="match status" value="1"/>
</dbReference>
<evidence type="ECO:0000256" key="4">
    <source>
        <dbReference type="SAM" id="Coils"/>
    </source>
</evidence>
<dbReference type="Gene3D" id="3.30.450.20">
    <property type="entry name" value="PAS domain"/>
    <property type="match status" value="1"/>
</dbReference>
<dbReference type="SMART" id="SM00065">
    <property type="entry name" value="GAF"/>
    <property type="match status" value="1"/>
</dbReference>
<dbReference type="Pfam" id="PF02518">
    <property type="entry name" value="HATPase_c"/>
    <property type="match status" value="1"/>
</dbReference>
<gene>
    <name evidence="8" type="ORF">HPT29_025605</name>
</gene>
<dbReference type="InterPro" id="IPR003594">
    <property type="entry name" value="HATPase_dom"/>
</dbReference>
<dbReference type="InterPro" id="IPR005467">
    <property type="entry name" value="His_kinase_dom"/>
</dbReference>
<dbReference type="InterPro" id="IPR003018">
    <property type="entry name" value="GAF"/>
</dbReference>
<evidence type="ECO:0000256" key="3">
    <source>
        <dbReference type="ARBA" id="ARBA00022553"/>
    </source>
</evidence>
<evidence type="ECO:0000256" key="1">
    <source>
        <dbReference type="ARBA" id="ARBA00000085"/>
    </source>
</evidence>
<dbReference type="InterPro" id="IPR035965">
    <property type="entry name" value="PAS-like_dom_sf"/>
</dbReference>
<dbReference type="InterPro" id="IPR036097">
    <property type="entry name" value="HisK_dim/P_sf"/>
</dbReference>
<dbReference type="Proteomes" id="UP001017257">
    <property type="component" value="Plasmid pR24_1"/>
</dbReference>
<dbReference type="EC" id="2.7.13.3" evidence="2"/>
<dbReference type="Gene3D" id="1.10.510.10">
    <property type="entry name" value="Transferase(Phosphotransferase) domain 1"/>
    <property type="match status" value="1"/>
</dbReference>
<organism evidence="8 9">
    <name type="scientific">Microvirga terrae</name>
    <dbReference type="NCBI Taxonomy" id="2740529"/>
    <lineage>
        <taxon>Bacteria</taxon>
        <taxon>Pseudomonadati</taxon>
        <taxon>Pseudomonadota</taxon>
        <taxon>Alphaproteobacteria</taxon>
        <taxon>Hyphomicrobiales</taxon>
        <taxon>Methylobacteriaceae</taxon>
        <taxon>Microvirga</taxon>
    </lineage>
</organism>
<dbReference type="SUPFAM" id="SSF55874">
    <property type="entry name" value="ATPase domain of HSP90 chaperone/DNA topoisomerase II/histidine kinase"/>
    <property type="match status" value="1"/>
</dbReference>
<evidence type="ECO:0000259" key="6">
    <source>
        <dbReference type="PROSITE" id="PS50109"/>
    </source>
</evidence>
<dbReference type="NCBIfam" id="TIGR00229">
    <property type="entry name" value="sensory_box"/>
    <property type="match status" value="1"/>
</dbReference>
<comment type="catalytic activity">
    <reaction evidence="1">
        <text>ATP + protein L-histidine = ADP + protein N-phospho-L-histidine.</text>
        <dbReference type="EC" id="2.7.13.3"/>
    </reaction>
</comment>
<dbReference type="CDD" id="cd00130">
    <property type="entry name" value="PAS"/>
    <property type="match status" value="1"/>
</dbReference>
<dbReference type="PANTHER" id="PTHR43642">
    <property type="entry name" value="HYBRID SIGNAL TRANSDUCTION HISTIDINE KINASE G"/>
    <property type="match status" value="1"/>
</dbReference>
<name>A0ABY5S287_9HYPH</name>
<dbReference type="InterPro" id="IPR036890">
    <property type="entry name" value="HATPase_C_sf"/>
</dbReference>